<dbReference type="GO" id="GO:0016787">
    <property type="term" value="F:hydrolase activity"/>
    <property type="evidence" value="ECO:0007669"/>
    <property type="project" value="UniProtKB-KW"/>
</dbReference>
<organism evidence="6 7">
    <name type="scientific">Candidatus Roizmanbacteria bacterium CG10_big_fil_rev_8_21_14_0_10_45_7</name>
    <dbReference type="NCBI Taxonomy" id="1974854"/>
    <lineage>
        <taxon>Bacteria</taxon>
        <taxon>Candidatus Roizmaniibacteriota</taxon>
    </lineage>
</organism>
<evidence type="ECO:0000313" key="6">
    <source>
        <dbReference type="EMBL" id="PJE63656.1"/>
    </source>
</evidence>
<keyword evidence="3" id="KW-0378">Hydrolase</keyword>
<dbReference type="GO" id="GO:0046872">
    <property type="term" value="F:metal ion binding"/>
    <property type="evidence" value="ECO:0007669"/>
    <property type="project" value="UniProtKB-KW"/>
</dbReference>
<evidence type="ECO:0000259" key="5">
    <source>
        <dbReference type="SMART" id="SM00849"/>
    </source>
</evidence>
<dbReference type="PANTHER" id="PTHR46233">
    <property type="entry name" value="HYDROXYACYLGLUTATHIONE HYDROLASE GLOC"/>
    <property type="match status" value="1"/>
</dbReference>
<dbReference type="Pfam" id="PF00753">
    <property type="entry name" value="Lactamase_B"/>
    <property type="match status" value="1"/>
</dbReference>
<dbReference type="EMBL" id="PFEE01000047">
    <property type="protein sequence ID" value="PJE63656.1"/>
    <property type="molecule type" value="Genomic_DNA"/>
</dbReference>
<dbReference type="PANTHER" id="PTHR46233:SF3">
    <property type="entry name" value="HYDROXYACYLGLUTATHIONE HYDROLASE GLOC"/>
    <property type="match status" value="1"/>
</dbReference>
<feature type="domain" description="Metallo-beta-lactamase" evidence="5">
    <location>
        <begin position="12"/>
        <end position="189"/>
    </location>
</feature>
<dbReference type="AlphaFoldDB" id="A0A2M8KUQ2"/>
<evidence type="ECO:0000256" key="2">
    <source>
        <dbReference type="ARBA" id="ARBA00022723"/>
    </source>
</evidence>
<comment type="caution">
    <text evidence="6">The sequence shown here is derived from an EMBL/GenBank/DDBJ whole genome shotgun (WGS) entry which is preliminary data.</text>
</comment>
<reference evidence="7" key="1">
    <citation type="submission" date="2017-09" db="EMBL/GenBank/DDBJ databases">
        <title>Depth-based differentiation of microbial function through sediment-hosted aquifers and enrichment of novel symbionts in the deep terrestrial subsurface.</title>
        <authorList>
            <person name="Probst A.J."/>
            <person name="Ladd B."/>
            <person name="Jarett J.K."/>
            <person name="Geller-Mcgrath D.E."/>
            <person name="Sieber C.M.K."/>
            <person name="Emerson J.B."/>
            <person name="Anantharaman K."/>
            <person name="Thomas B.C."/>
            <person name="Malmstrom R."/>
            <person name="Stieglmeier M."/>
            <person name="Klingl A."/>
            <person name="Woyke T."/>
            <person name="Ryan C.M."/>
            <person name="Banfield J.F."/>
        </authorList>
    </citation>
    <scope>NUCLEOTIDE SEQUENCE [LARGE SCALE GENOMIC DNA]</scope>
</reference>
<proteinExistence type="predicted"/>
<evidence type="ECO:0000256" key="4">
    <source>
        <dbReference type="ARBA" id="ARBA00022833"/>
    </source>
</evidence>
<dbReference type="Gene3D" id="3.60.15.10">
    <property type="entry name" value="Ribonuclease Z/Hydroxyacylglutathione hydrolase-like"/>
    <property type="match status" value="1"/>
</dbReference>
<dbReference type="InterPro" id="IPR001279">
    <property type="entry name" value="Metallo-B-lactamas"/>
</dbReference>
<evidence type="ECO:0000256" key="1">
    <source>
        <dbReference type="ARBA" id="ARBA00001947"/>
    </source>
</evidence>
<keyword evidence="4" id="KW-0862">Zinc</keyword>
<dbReference type="Proteomes" id="UP000231569">
    <property type="component" value="Unassembled WGS sequence"/>
</dbReference>
<evidence type="ECO:0000256" key="3">
    <source>
        <dbReference type="ARBA" id="ARBA00022801"/>
    </source>
</evidence>
<name>A0A2M8KUQ2_9BACT</name>
<dbReference type="CDD" id="cd06262">
    <property type="entry name" value="metallo-hydrolase-like_MBL-fold"/>
    <property type="match status" value="1"/>
</dbReference>
<keyword evidence="2" id="KW-0479">Metal-binding</keyword>
<dbReference type="InterPro" id="IPR051453">
    <property type="entry name" value="MBL_Glyoxalase_II"/>
</dbReference>
<evidence type="ECO:0000313" key="7">
    <source>
        <dbReference type="Proteomes" id="UP000231569"/>
    </source>
</evidence>
<dbReference type="SMART" id="SM00849">
    <property type="entry name" value="Lactamase_B"/>
    <property type="match status" value="1"/>
</dbReference>
<dbReference type="InterPro" id="IPR036866">
    <property type="entry name" value="RibonucZ/Hydroxyglut_hydro"/>
</dbReference>
<sequence length="196" mass="22083">MHIRTYPLGELQANCYVLTMGTDALIIDPGDSADFLLELVSREQLKVWGILATHGHYDHILASGEMQMSLDVPLYIGQKDVFLLKNSKKTAEHFMSVKPIILPVQGMEFLEEKNYKLGPFSFKAIPTPGHTPGSFSFYFEKENALFVGDVMFADNTYGSTSHRYSNRQDLERSIQRLSAFNFAIVYPGHGPSMVLQ</sequence>
<accession>A0A2M8KUQ2</accession>
<comment type="cofactor">
    <cofactor evidence="1">
        <name>Zn(2+)</name>
        <dbReference type="ChEBI" id="CHEBI:29105"/>
    </cofactor>
</comment>
<protein>
    <recommendedName>
        <fullName evidence="5">Metallo-beta-lactamase domain-containing protein</fullName>
    </recommendedName>
</protein>
<dbReference type="SUPFAM" id="SSF56281">
    <property type="entry name" value="Metallo-hydrolase/oxidoreductase"/>
    <property type="match status" value="1"/>
</dbReference>
<gene>
    <name evidence="6" type="ORF">COU89_02105</name>
</gene>